<evidence type="ECO:0000313" key="1">
    <source>
        <dbReference type="EMBL" id="KAK5088196.1"/>
    </source>
</evidence>
<dbReference type="PANTHER" id="PTHR38166">
    <property type="entry name" value="C2H2-TYPE DOMAIN-CONTAINING PROTEIN-RELATED"/>
    <property type="match status" value="1"/>
</dbReference>
<comment type="caution">
    <text evidence="1">The sequence shown here is derived from an EMBL/GenBank/DDBJ whole genome shotgun (WGS) entry which is preliminary data.</text>
</comment>
<reference evidence="1 2" key="1">
    <citation type="submission" date="2023-08" db="EMBL/GenBank/DDBJ databases">
        <title>Black Yeasts Isolated from many extreme environments.</title>
        <authorList>
            <person name="Coleine C."/>
            <person name="Stajich J.E."/>
            <person name="Selbmann L."/>
        </authorList>
    </citation>
    <scope>NUCLEOTIDE SEQUENCE [LARGE SCALE GENOMIC DNA]</scope>
    <source>
        <strain evidence="1 2">CCFEE 5910</strain>
    </source>
</reference>
<proteinExistence type="predicted"/>
<accession>A0AAN7T292</accession>
<dbReference type="EMBL" id="JAVRRJ010000002">
    <property type="protein sequence ID" value="KAK5088196.1"/>
    <property type="molecule type" value="Genomic_DNA"/>
</dbReference>
<dbReference type="Proteomes" id="UP001309876">
    <property type="component" value="Unassembled WGS sequence"/>
</dbReference>
<protein>
    <submittedName>
        <fullName evidence="1">Uncharacterized protein</fullName>
    </submittedName>
</protein>
<organism evidence="1 2">
    <name type="scientific">Lithohypha guttulata</name>
    <dbReference type="NCBI Taxonomy" id="1690604"/>
    <lineage>
        <taxon>Eukaryota</taxon>
        <taxon>Fungi</taxon>
        <taxon>Dikarya</taxon>
        <taxon>Ascomycota</taxon>
        <taxon>Pezizomycotina</taxon>
        <taxon>Eurotiomycetes</taxon>
        <taxon>Chaetothyriomycetidae</taxon>
        <taxon>Chaetothyriales</taxon>
        <taxon>Trichomeriaceae</taxon>
        <taxon>Lithohypha</taxon>
    </lineage>
</organism>
<dbReference type="PANTHER" id="PTHR38166:SF1">
    <property type="entry name" value="C2H2-TYPE DOMAIN-CONTAINING PROTEIN"/>
    <property type="match status" value="1"/>
</dbReference>
<evidence type="ECO:0000313" key="2">
    <source>
        <dbReference type="Proteomes" id="UP001309876"/>
    </source>
</evidence>
<name>A0AAN7T292_9EURO</name>
<dbReference type="AlphaFoldDB" id="A0AAN7T292"/>
<sequence>MIGTFVDDCPPRAQYVADAMSRSGSSDGSQHVNVHYEAHIRHASAAPGVTNGVHELGGDDRYDSGVQTRKDQSIRNHEHYSPASPGFAPFTVTGDLAWSPKEAEMQLHHFQKRFLDAWVGAGEQFDATRASLKRPEDLSVGFLPGEIDNLPKTSHELDMFRQRHVCSMRQHEEPAKAYRVSRQMGMAETKPVITSQRAVLLRTRVRRDDATQHAELQRSLVDVVRDSTKDLAGVPGVRQANVEIVPIITPSRARSEEYWSTCAVSLSETFSGLGLTENVHAGEPGPFRQLVPLVSNTPITPMADTPARSSNGTMAATSMPYKTSEYVGVEIPKKTFACMFYINDPRQNRSCAGRGWRKISLLKEHLKRQHLRPVDQCLRCRSKFRSADEKNEHTCEETRSPTKKPMLSGTLNDEAMILRKKRDHVKRSGQSEEDEEVRQRSEAVWMKLYRAQFGPNARLPKSPYVDDIAEPAAVEHFANTFAVYPEARRLIQEKFTAHVDTNMALPQATRIIIEQALEVGHEVHEDQSINVNGQDTNAPTALSGSTLFEFNDLPEQHQSITDDWLTESISGWDSIDLQGLHYPPDSEFQGDGGQ</sequence>
<gene>
    <name evidence="1" type="ORF">LTR05_002413</name>
</gene>
<keyword evidence="2" id="KW-1185">Reference proteome</keyword>